<dbReference type="Proteomes" id="UP000323426">
    <property type="component" value="Unassembled WGS sequence"/>
</dbReference>
<reference evidence="5 6" key="1">
    <citation type="submission" date="2019-09" db="EMBL/GenBank/DDBJ databases">
        <title>Genome sequence and assembly of Adhaeribacter sp.</title>
        <authorList>
            <person name="Chhetri G."/>
        </authorList>
    </citation>
    <scope>NUCLEOTIDE SEQUENCE [LARGE SCALE GENOMIC DNA]</scope>
    <source>
        <strain evidence="5 6">DK36</strain>
    </source>
</reference>
<keyword evidence="6" id="KW-1185">Reference proteome</keyword>
<dbReference type="SMART" id="SM00342">
    <property type="entry name" value="HTH_ARAC"/>
    <property type="match status" value="1"/>
</dbReference>
<evidence type="ECO:0000256" key="1">
    <source>
        <dbReference type="ARBA" id="ARBA00023015"/>
    </source>
</evidence>
<dbReference type="Pfam" id="PF20240">
    <property type="entry name" value="DUF6597"/>
    <property type="match status" value="1"/>
</dbReference>
<keyword evidence="3" id="KW-0804">Transcription</keyword>
<protein>
    <submittedName>
        <fullName evidence="5">AraC family transcriptional regulator</fullName>
    </submittedName>
</protein>
<dbReference type="GO" id="GO:0043565">
    <property type="term" value="F:sequence-specific DNA binding"/>
    <property type="evidence" value="ECO:0007669"/>
    <property type="project" value="InterPro"/>
</dbReference>
<dbReference type="AlphaFoldDB" id="A0A5M6CX17"/>
<dbReference type="PRINTS" id="PR00032">
    <property type="entry name" value="HTHARAC"/>
</dbReference>
<dbReference type="GO" id="GO:0003700">
    <property type="term" value="F:DNA-binding transcription factor activity"/>
    <property type="evidence" value="ECO:0007669"/>
    <property type="project" value="InterPro"/>
</dbReference>
<dbReference type="PANTHER" id="PTHR46796:SF13">
    <property type="entry name" value="HTH-TYPE TRANSCRIPTIONAL ACTIVATOR RHAS"/>
    <property type="match status" value="1"/>
</dbReference>
<dbReference type="InterPro" id="IPR020449">
    <property type="entry name" value="Tscrpt_reg_AraC-type_HTH"/>
</dbReference>
<dbReference type="InterPro" id="IPR050204">
    <property type="entry name" value="AraC_XylS_family_regulators"/>
</dbReference>
<dbReference type="RefSeq" id="WP_150093355.1">
    <property type="nucleotide sequence ID" value="NZ_VWSF01000037.1"/>
</dbReference>
<keyword evidence="2" id="KW-0238">DNA-binding</keyword>
<evidence type="ECO:0000313" key="6">
    <source>
        <dbReference type="Proteomes" id="UP000323426"/>
    </source>
</evidence>
<dbReference type="InterPro" id="IPR018060">
    <property type="entry name" value="HTH_AraC"/>
</dbReference>
<evidence type="ECO:0000256" key="3">
    <source>
        <dbReference type="ARBA" id="ARBA00023163"/>
    </source>
</evidence>
<dbReference type="InterPro" id="IPR046532">
    <property type="entry name" value="DUF6597"/>
</dbReference>
<dbReference type="Gene3D" id="1.10.10.60">
    <property type="entry name" value="Homeodomain-like"/>
    <property type="match status" value="1"/>
</dbReference>
<gene>
    <name evidence="5" type="ORF">F0145_25275</name>
</gene>
<organism evidence="5 6">
    <name type="scientific">Adhaeribacter rhizoryzae</name>
    <dbReference type="NCBI Taxonomy" id="2607907"/>
    <lineage>
        <taxon>Bacteria</taxon>
        <taxon>Pseudomonadati</taxon>
        <taxon>Bacteroidota</taxon>
        <taxon>Cytophagia</taxon>
        <taxon>Cytophagales</taxon>
        <taxon>Hymenobacteraceae</taxon>
        <taxon>Adhaeribacter</taxon>
    </lineage>
</organism>
<comment type="caution">
    <text evidence="5">The sequence shown here is derived from an EMBL/GenBank/DDBJ whole genome shotgun (WGS) entry which is preliminary data.</text>
</comment>
<dbReference type="Pfam" id="PF12833">
    <property type="entry name" value="HTH_18"/>
    <property type="match status" value="1"/>
</dbReference>
<evidence type="ECO:0000313" key="5">
    <source>
        <dbReference type="EMBL" id="KAA5538940.1"/>
    </source>
</evidence>
<dbReference type="InterPro" id="IPR009057">
    <property type="entry name" value="Homeodomain-like_sf"/>
</dbReference>
<dbReference type="PANTHER" id="PTHR46796">
    <property type="entry name" value="HTH-TYPE TRANSCRIPTIONAL ACTIVATOR RHAS-RELATED"/>
    <property type="match status" value="1"/>
</dbReference>
<evidence type="ECO:0000256" key="2">
    <source>
        <dbReference type="ARBA" id="ARBA00023125"/>
    </source>
</evidence>
<evidence type="ECO:0000259" key="4">
    <source>
        <dbReference type="PROSITE" id="PS01124"/>
    </source>
</evidence>
<keyword evidence="1" id="KW-0805">Transcription regulation</keyword>
<dbReference type="EMBL" id="VWSF01000037">
    <property type="protein sequence ID" value="KAA5538940.1"/>
    <property type="molecule type" value="Genomic_DNA"/>
</dbReference>
<feature type="domain" description="HTH araC/xylS-type" evidence="4">
    <location>
        <begin position="157"/>
        <end position="256"/>
    </location>
</feature>
<dbReference type="SUPFAM" id="SSF46689">
    <property type="entry name" value="Homeodomain-like"/>
    <property type="match status" value="1"/>
</dbReference>
<accession>A0A5M6CX17</accession>
<sequence length="259" mass="29173">METLTLKPAGYLGEFIEVMYVNHADSFSYEGMAEPFLGPELFFNFGENFQLGQHHFQPHSPAAAIIGNRLTSVPVKASGKHFTAGIIFKPWALYPAFRIHGSEITNQVITQLALLDLRDLTHAMQSASGLSPTRVMEVLEYQIVPTIPFLSPHDSFLQALAVLENYAVENTKINLLAATLEISHKNLISLFHKYVGISPIKYLQIKLIITAIERLKAQPKTSLTELALDLGFYDQSHFIRVFKAHLQMTPGEYQRKYAR</sequence>
<dbReference type="PROSITE" id="PS01124">
    <property type="entry name" value="HTH_ARAC_FAMILY_2"/>
    <property type="match status" value="1"/>
</dbReference>
<proteinExistence type="predicted"/>
<name>A0A5M6CX17_9BACT</name>